<dbReference type="NCBIfam" id="TIGR02517">
    <property type="entry name" value="type_II_gspD"/>
    <property type="match status" value="1"/>
</dbReference>
<feature type="domain" description="NolW-like" evidence="8">
    <location>
        <begin position="287"/>
        <end position="367"/>
    </location>
</feature>
<feature type="domain" description="Type II/III secretion system secretin-like" evidence="7">
    <location>
        <begin position="465"/>
        <end position="628"/>
    </location>
</feature>
<evidence type="ECO:0000313" key="11">
    <source>
        <dbReference type="EMBL" id="MBV6342301.1"/>
    </source>
</evidence>
<feature type="domain" description="GspD-like N0" evidence="9">
    <location>
        <begin position="44"/>
        <end position="113"/>
    </location>
</feature>
<dbReference type="PANTHER" id="PTHR30332">
    <property type="entry name" value="PROBABLE GENERAL SECRETION PATHWAY PROTEIN D"/>
    <property type="match status" value="1"/>
</dbReference>
<protein>
    <submittedName>
        <fullName evidence="11">Type II secretion system secretin GspD</fullName>
    </submittedName>
</protein>
<keyword evidence="5" id="KW-0813">Transport</keyword>
<organism evidence="11 12">
    <name type="scientific">Candidatus Magnetobacterium casense</name>
    <dbReference type="NCBI Taxonomy" id="1455061"/>
    <lineage>
        <taxon>Bacteria</taxon>
        <taxon>Pseudomonadati</taxon>
        <taxon>Nitrospirota</taxon>
        <taxon>Thermodesulfovibrionia</taxon>
        <taxon>Thermodesulfovibrionales</taxon>
        <taxon>Candidatus Magnetobacteriaceae</taxon>
        <taxon>Candidatus Magnetobacterium</taxon>
    </lineage>
</organism>
<feature type="signal peptide" evidence="6">
    <location>
        <begin position="1"/>
        <end position="24"/>
    </location>
</feature>
<reference evidence="11 12" key="1">
    <citation type="journal article" date="2020" name="J Geophys Res Biogeosci">
        <title>Magnetotaxis as an Adaptation to Enable Bacterial Shuttling of Microbial Sulfur and Sulfur Cycling Across Aquatic Oxic#Anoxic Interfaces.</title>
        <authorList>
            <person name="Li J."/>
            <person name="Liu P."/>
            <person name="Wang J."/>
            <person name="Roberts A.P."/>
            <person name="Pan Y."/>
        </authorList>
    </citation>
    <scope>NUCLEOTIDE SEQUENCE [LARGE SCALE GENOMIC DNA]</scope>
    <source>
        <strain evidence="11 12">MYR-1_YQ</strain>
    </source>
</reference>
<evidence type="ECO:0000259" key="7">
    <source>
        <dbReference type="Pfam" id="PF00263"/>
    </source>
</evidence>
<sequence length="737" mass="81225">MTKFPAITALLLTCLMLCSVTLSAAEPGATWSDKKKEDEKVVFNFVGVELPAIAKFVSELTSKNIIFDEQLKGRITIVAPSPLNKADAFRLFTSVLELKGYTVVPAGTNTYKIVPAAEARHKGIELSTTTSHTINEGYVARLIQLENLSSDEAVQFLRPIVSKEGYIGEFSPRNILLVIDSGVNIEKILYILEKIDQPSTMDKPEIVFLHNAAAESLAKTLNEGIQKSIAKRAGQQPPTARTDVYVSADKRLNALVIFGSKNDREPIRQLIDMLDVPSPEAQGSINVYFLENANAGELAKVLDSLIKRVQPGQEKAGEKAQAMPFAASGDILITPDEATNSLVIIASRSDYINLTDVIKKLDRRRKQVFVEAMIIEVSIDDLVELGSKWRMMVKENGEPRFTFGSGQISTTTMQNIVYGLSGFGIGGMGSFVNVPYTTVNSDGTTTSSTLSVPGYAALFSLDEFKGVVNILSTPQILTSDNKEAEIMVGENVPFITKRETDTSRTLSVMNAIERKDVGISLKITPHITEGDYLKLELYQEISSVKSESNSDILISVGPTTTKRSTKTTVFAKDNETVVIGGLIQEKEQESLQKVPILGDIPILGWLFKQKSSSTKKINLMVFLTPHIIHNADELRKITEDKGAFMRDSARLPDQKEAKDAKRQERFIVRFKEYVDKDQAEQLISSVGATVVRVEQSHGIYIVSVPSDKEPGGILSELQGMPQVRFAESERLLKQLQR</sequence>
<gene>
    <name evidence="11" type="primary">gspD</name>
    <name evidence="11" type="ORF">HWQ67_11955</name>
</gene>
<dbReference type="RefSeq" id="WP_218252921.1">
    <property type="nucleotide sequence ID" value="NZ_JABXWD010000231.1"/>
</dbReference>
<dbReference type="Pfam" id="PF00263">
    <property type="entry name" value="Secretin"/>
    <property type="match status" value="1"/>
</dbReference>
<evidence type="ECO:0000256" key="3">
    <source>
        <dbReference type="ARBA" id="ARBA00023136"/>
    </source>
</evidence>
<dbReference type="Pfam" id="PF03958">
    <property type="entry name" value="Secretin_N"/>
    <property type="match status" value="2"/>
</dbReference>
<keyword evidence="2 6" id="KW-0732">Signal</keyword>
<name>A0ABS6S0B5_9BACT</name>
<dbReference type="InterPro" id="IPR054399">
    <property type="entry name" value="Fervidolysin-like_N_prodom"/>
</dbReference>
<dbReference type="Pfam" id="PF22148">
    <property type="entry name" value="Fervidolysin_NPro-like"/>
    <property type="match status" value="1"/>
</dbReference>
<dbReference type="Proteomes" id="UP001196980">
    <property type="component" value="Unassembled WGS sequence"/>
</dbReference>
<comment type="subcellular location">
    <subcellularLocation>
        <location evidence="5">Cell outer membrane</location>
    </subcellularLocation>
    <subcellularLocation>
        <location evidence="1">Membrane</location>
    </subcellularLocation>
</comment>
<dbReference type="InterPro" id="IPR004846">
    <property type="entry name" value="T2SS/T3SS_dom"/>
</dbReference>
<evidence type="ECO:0000259" key="8">
    <source>
        <dbReference type="Pfam" id="PF03958"/>
    </source>
</evidence>
<feature type="domain" description="NolW-like" evidence="8">
    <location>
        <begin position="206"/>
        <end position="279"/>
    </location>
</feature>
<feature type="chain" id="PRO_5047488116" evidence="6">
    <location>
        <begin position="25"/>
        <end position="737"/>
    </location>
</feature>
<evidence type="ECO:0000256" key="6">
    <source>
        <dbReference type="SAM" id="SignalP"/>
    </source>
</evidence>
<evidence type="ECO:0000256" key="5">
    <source>
        <dbReference type="RuleBase" id="RU004004"/>
    </source>
</evidence>
<feature type="domain" description="Fervidolysin-like N-terminal prodomain" evidence="10">
    <location>
        <begin position="664"/>
        <end position="727"/>
    </location>
</feature>
<evidence type="ECO:0000259" key="10">
    <source>
        <dbReference type="Pfam" id="PF22148"/>
    </source>
</evidence>
<keyword evidence="3" id="KW-0472">Membrane</keyword>
<accession>A0ABS6S0B5</accession>
<comment type="similarity">
    <text evidence="4">Belongs to the bacterial secretin family.</text>
</comment>
<dbReference type="InterPro" id="IPR005644">
    <property type="entry name" value="NolW-like"/>
</dbReference>
<evidence type="ECO:0000256" key="1">
    <source>
        <dbReference type="ARBA" id="ARBA00004370"/>
    </source>
</evidence>
<dbReference type="EMBL" id="JABXWD010000231">
    <property type="protein sequence ID" value="MBV6342301.1"/>
    <property type="molecule type" value="Genomic_DNA"/>
</dbReference>
<comment type="caution">
    <text evidence="11">The sequence shown here is derived from an EMBL/GenBank/DDBJ whole genome shotgun (WGS) entry which is preliminary data.</text>
</comment>
<evidence type="ECO:0000256" key="4">
    <source>
        <dbReference type="RuleBase" id="RU004003"/>
    </source>
</evidence>
<evidence type="ECO:0000259" key="9">
    <source>
        <dbReference type="Pfam" id="PF21305"/>
    </source>
</evidence>
<evidence type="ECO:0000256" key="2">
    <source>
        <dbReference type="ARBA" id="ARBA00022729"/>
    </source>
</evidence>
<proteinExistence type="inferred from homology"/>
<evidence type="ECO:0000313" key="12">
    <source>
        <dbReference type="Proteomes" id="UP001196980"/>
    </source>
</evidence>
<dbReference type="PANTHER" id="PTHR30332:SF24">
    <property type="entry name" value="SECRETIN GSPD-RELATED"/>
    <property type="match status" value="1"/>
</dbReference>
<keyword evidence="12" id="KW-1185">Reference proteome</keyword>
<dbReference type="InterPro" id="IPR013356">
    <property type="entry name" value="T2SS_GspD"/>
</dbReference>
<dbReference type="InterPro" id="IPR049371">
    <property type="entry name" value="GspD-like_N0"/>
</dbReference>
<dbReference type="InterPro" id="IPR050810">
    <property type="entry name" value="Bact_Secretion_Sys_Channel"/>
</dbReference>
<dbReference type="Pfam" id="PF21305">
    <property type="entry name" value="type_II_gspD_N0"/>
    <property type="match status" value="1"/>
</dbReference>